<dbReference type="GO" id="GO:0016740">
    <property type="term" value="F:transferase activity"/>
    <property type="evidence" value="ECO:0007669"/>
    <property type="project" value="UniProtKB-KW"/>
</dbReference>
<evidence type="ECO:0000256" key="1">
    <source>
        <dbReference type="ARBA" id="ARBA00008984"/>
    </source>
</evidence>
<dbReference type="PANTHER" id="PTHR33279:SF6">
    <property type="entry name" value="SULFUR CARRIER PROTEIN YEDF-RELATED"/>
    <property type="match status" value="1"/>
</dbReference>
<dbReference type="Gene3D" id="3.30.110.40">
    <property type="entry name" value="TusA-like domain"/>
    <property type="match status" value="1"/>
</dbReference>
<dbReference type="KEGG" id="kme:H0A61_00993"/>
<protein>
    <submittedName>
        <fullName evidence="3">Sulfurtransferase TusA</fullName>
        <ecNumber evidence="3">2.8.1.-</ecNumber>
    </submittedName>
</protein>
<evidence type="ECO:0000313" key="3">
    <source>
        <dbReference type="EMBL" id="QSQ08655.1"/>
    </source>
</evidence>
<dbReference type="SUPFAM" id="SSF64307">
    <property type="entry name" value="SirA-like"/>
    <property type="match status" value="1"/>
</dbReference>
<proteinExistence type="inferred from homology"/>
<dbReference type="InterPro" id="IPR003787">
    <property type="entry name" value="Sulphur_relay_DsrE/F-like"/>
</dbReference>
<dbReference type="Pfam" id="PF02635">
    <property type="entry name" value="DsrE"/>
    <property type="match status" value="1"/>
</dbReference>
<organism evidence="3 4">
    <name type="scientific">Koleobacter methoxysyntrophicus</name>
    <dbReference type="NCBI Taxonomy" id="2751313"/>
    <lineage>
        <taxon>Bacteria</taxon>
        <taxon>Bacillati</taxon>
        <taxon>Bacillota</taxon>
        <taxon>Clostridia</taxon>
        <taxon>Koleobacterales</taxon>
        <taxon>Koleobacteraceae</taxon>
        <taxon>Koleobacter</taxon>
    </lineage>
</organism>
<dbReference type="Pfam" id="PF01206">
    <property type="entry name" value="TusA"/>
    <property type="match status" value="1"/>
</dbReference>
<dbReference type="InterPro" id="IPR027396">
    <property type="entry name" value="DsrEFH-like"/>
</dbReference>
<dbReference type="InterPro" id="IPR019870">
    <property type="entry name" value="Se_metab_YedF"/>
</dbReference>
<evidence type="ECO:0000313" key="4">
    <source>
        <dbReference type="Proteomes" id="UP000662904"/>
    </source>
</evidence>
<dbReference type="Proteomes" id="UP000662904">
    <property type="component" value="Chromosome"/>
</dbReference>
<dbReference type="InterPro" id="IPR001455">
    <property type="entry name" value="TusA-like"/>
</dbReference>
<keyword evidence="4" id="KW-1185">Reference proteome</keyword>
<evidence type="ECO:0000259" key="2">
    <source>
        <dbReference type="PROSITE" id="PS01148"/>
    </source>
</evidence>
<dbReference type="CDD" id="cd03421">
    <property type="entry name" value="SirA_like_N"/>
    <property type="match status" value="1"/>
</dbReference>
<accession>A0A8A0RJY6</accession>
<dbReference type="SUPFAM" id="SSF75169">
    <property type="entry name" value="DsrEFH-like"/>
    <property type="match status" value="1"/>
</dbReference>
<dbReference type="EC" id="2.8.1.-" evidence="3"/>
<name>A0A8A0RJY6_9FIRM</name>
<gene>
    <name evidence="3" type="primary">tusA_2</name>
    <name evidence="3" type="ORF">H0A61_00993</name>
</gene>
<dbReference type="PANTHER" id="PTHR33279">
    <property type="entry name" value="SULFUR CARRIER PROTEIN YEDF-RELATED"/>
    <property type="match status" value="1"/>
</dbReference>
<dbReference type="InterPro" id="IPR036868">
    <property type="entry name" value="TusA-like_sf"/>
</dbReference>
<dbReference type="EMBL" id="CP059066">
    <property type="protein sequence ID" value="QSQ08655.1"/>
    <property type="molecule type" value="Genomic_DNA"/>
</dbReference>
<feature type="domain" description="UPF0033" evidence="2">
    <location>
        <begin position="5"/>
        <end position="29"/>
    </location>
</feature>
<keyword evidence="3" id="KW-0808">Transferase</keyword>
<sequence length="195" mass="21244">MEKQVDARGLACPQPVVITKKALEEIEKGKVVVIVDSEVARDNLVKLAKSLDCSVNVEESNGDYHINILKGEAVGLSKMVQETNGDFIILVTSQYMGKGSDELGGILMKGFFYALSESYNLPQAVIFMNSGVKLTVEGTEVLESLSVLESKGVEILSCGTCLDYFNLKDKLVKGGVTNMYTIVERLNEAKKVITI</sequence>
<dbReference type="PROSITE" id="PS01148">
    <property type="entry name" value="UPF0033"/>
    <property type="match status" value="1"/>
</dbReference>
<comment type="similarity">
    <text evidence="1">Belongs to the sulfur carrier protein TusA family.</text>
</comment>
<dbReference type="AlphaFoldDB" id="A0A8A0RJY6"/>
<reference evidence="3" key="1">
    <citation type="submission" date="2020-07" db="EMBL/GenBank/DDBJ databases">
        <title>Koleobacter methoxysyntrophicus gen. nov., sp. nov., a novel anaerobic bacterium isolated from deep subsurface oil field and proposal of Koleobacterales ord. nov. in the phylum Firmicutes.</title>
        <authorList>
            <person name="Sakamoto S."/>
            <person name="Tamaki H."/>
        </authorList>
    </citation>
    <scope>NUCLEOTIDE SEQUENCE</scope>
    <source>
        <strain evidence="3">NRmbB1</strain>
    </source>
</reference>
<dbReference type="Gene3D" id="3.40.1260.10">
    <property type="entry name" value="DsrEFH-like"/>
    <property type="match status" value="1"/>
</dbReference>
<dbReference type="RefSeq" id="WP_206708860.1">
    <property type="nucleotide sequence ID" value="NZ_CP059066.1"/>
</dbReference>
<dbReference type="NCBIfam" id="TIGR03527">
    <property type="entry name" value="selenium_YedF"/>
    <property type="match status" value="1"/>
</dbReference>